<dbReference type="PANTHER" id="PTHR13832">
    <property type="entry name" value="PROTEIN PHOSPHATASE 2C"/>
    <property type="match status" value="1"/>
</dbReference>
<protein>
    <recommendedName>
        <fullName evidence="3">PPM-type phosphatase domain-containing protein</fullName>
    </recommendedName>
</protein>
<accession>A0A2K2H5X1</accession>
<dbReference type="SMART" id="SM00332">
    <property type="entry name" value="PP2Cc"/>
    <property type="match status" value="1"/>
</dbReference>
<feature type="region of interest" description="Disordered" evidence="1">
    <location>
        <begin position="302"/>
        <end position="354"/>
    </location>
</feature>
<keyword evidence="2" id="KW-0812">Transmembrane</keyword>
<dbReference type="OrthoDB" id="5496340at2"/>
<organism evidence="4 5">
    <name type="scientific">Geothermobacter hydrogeniphilus</name>
    <dbReference type="NCBI Taxonomy" id="1969733"/>
    <lineage>
        <taxon>Bacteria</taxon>
        <taxon>Pseudomonadati</taxon>
        <taxon>Thermodesulfobacteriota</taxon>
        <taxon>Desulfuromonadia</taxon>
        <taxon>Desulfuromonadales</taxon>
        <taxon>Geothermobacteraceae</taxon>
        <taxon>Geothermobacter</taxon>
    </lineage>
</organism>
<dbReference type="InterPro" id="IPR036457">
    <property type="entry name" value="PPM-type-like_dom_sf"/>
</dbReference>
<dbReference type="Pfam" id="PF13672">
    <property type="entry name" value="PP2C_2"/>
    <property type="match status" value="1"/>
</dbReference>
<feature type="region of interest" description="Disordered" evidence="1">
    <location>
        <begin position="408"/>
        <end position="446"/>
    </location>
</feature>
<dbReference type="EMBL" id="PPFX01000059">
    <property type="protein sequence ID" value="PNU18637.1"/>
    <property type="molecule type" value="Genomic_DNA"/>
</dbReference>
<dbReference type="CDD" id="cd00143">
    <property type="entry name" value="PP2Cc"/>
    <property type="match status" value="1"/>
</dbReference>
<evidence type="ECO:0000259" key="3">
    <source>
        <dbReference type="PROSITE" id="PS51746"/>
    </source>
</evidence>
<evidence type="ECO:0000313" key="5">
    <source>
        <dbReference type="Proteomes" id="UP000236340"/>
    </source>
</evidence>
<evidence type="ECO:0000313" key="4">
    <source>
        <dbReference type="EMBL" id="PNU18637.1"/>
    </source>
</evidence>
<keyword evidence="2" id="KW-0472">Membrane</keyword>
<dbReference type="Proteomes" id="UP000236340">
    <property type="component" value="Unassembled WGS sequence"/>
</dbReference>
<dbReference type="GO" id="GO:0004722">
    <property type="term" value="F:protein serine/threonine phosphatase activity"/>
    <property type="evidence" value="ECO:0007669"/>
    <property type="project" value="InterPro"/>
</dbReference>
<dbReference type="AlphaFoldDB" id="A0A2K2H5X1"/>
<dbReference type="SUPFAM" id="SSF81606">
    <property type="entry name" value="PP2C-like"/>
    <property type="match status" value="1"/>
</dbReference>
<reference evidence="4 5" key="1">
    <citation type="journal article" date="2018" name="Genome Announc.">
        <title>Genome Sequence of Geothermobacter sp. HR-1 Iron Reducer from the Loihi Seamount.</title>
        <authorList>
            <person name="Smith H."/>
            <person name="Abuyen K."/>
            <person name="Tremblay J."/>
            <person name="Savalia P."/>
            <person name="Perez-Rodriguez I."/>
            <person name="Emerson D."/>
            <person name="Tully B."/>
            <person name="Amend J."/>
        </authorList>
    </citation>
    <scope>NUCLEOTIDE SEQUENCE [LARGE SCALE GENOMIC DNA]</scope>
    <source>
        <strain evidence="4 5">HR-1</strain>
    </source>
</reference>
<feature type="domain" description="PPM-type phosphatase" evidence="3">
    <location>
        <begin position="13"/>
        <end position="242"/>
    </location>
</feature>
<evidence type="ECO:0000256" key="1">
    <source>
        <dbReference type="SAM" id="MobiDB-lite"/>
    </source>
</evidence>
<feature type="compositionally biased region" description="Polar residues" evidence="1">
    <location>
        <begin position="332"/>
        <end position="348"/>
    </location>
</feature>
<proteinExistence type="predicted"/>
<dbReference type="PANTHER" id="PTHR13832:SF827">
    <property type="entry name" value="PROTEIN PHOSPHATASE 1L"/>
    <property type="match status" value="1"/>
</dbReference>
<keyword evidence="2" id="KW-1133">Transmembrane helix</keyword>
<name>A0A2K2H5X1_9BACT</name>
<feature type="transmembrane region" description="Helical" evidence="2">
    <location>
        <begin position="278"/>
        <end position="295"/>
    </location>
</feature>
<dbReference type="Gene3D" id="3.60.40.10">
    <property type="entry name" value="PPM-type phosphatase domain"/>
    <property type="match status" value="1"/>
</dbReference>
<dbReference type="SMART" id="SM00331">
    <property type="entry name" value="PP2C_SIG"/>
    <property type="match status" value="1"/>
</dbReference>
<dbReference type="InterPro" id="IPR015655">
    <property type="entry name" value="PP2C"/>
</dbReference>
<gene>
    <name evidence="4" type="ORF">C2E25_16575</name>
</gene>
<feature type="region of interest" description="Disordered" evidence="1">
    <location>
        <begin position="374"/>
        <end position="396"/>
    </location>
</feature>
<evidence type="ECO:0000256" key="2">
    <source>
        <dbReference type="SAM" id="Phobius"/>
    </source>
</evidence>
<dbReference type="InterPro" id="IPR001932">
    <property type="entry name" value="PPM-type_phosphatase-like_dom"/>
</dbReference>
<dbReference type="PROSITE" id="PS51746">
    <property type="entry name" value="PPM_2"/>
    <property type="match status" value="1"/>
</dbReference>
<comment type="caution">
    <text evidence="4">The sequence shown here is derived from an EMBL/GenBank/DDBJ whole genome shotgun (WGS) entry which is preliminary data.</text>
</comment>
<sequence>MRSDQEVFVAQLTSGHATDVGRARDHNEDSYVARPELGLWAVADGMGGHAAGEVASAIAVEVVAAQVEAGRDIATAIQAAHEAILQAGQEGRGESGMGCTVVALLSRGLDYQVAWVGDSRAYLWDGGTLIQLTRDHSYVQQLIDSGILTEDEAREHPQRSVISQALGIGAVDGIRVDTVAGRWGRGQQILLCSDGLTGEVEDTEIAARLGEREDLRETVAGLIRAANDNGGSDNITVALVAAPDRAPQIVPKGGTVPFDAAALNRVVAPKKKLFRRPLLLLILALAVLVAGYFAFRPASAPTPATGGSASGVLQVPADLSSDSGTRAIGPTDSLQQKPLRQSPQTRSVSPVGENSFVTQNVAPREGEAAALPTVVAPDASNDENPSVVAESTAEPALTDADLLREVKQVGAKPVSAPLAPVADNVPQLGRQRTPPKGDLSQGLNEK</sequence>